<dbReference type="EC" id="2.7.11.1" evidence="6"/>
<evidence type="ECO:0000256" key="13">
    <source>
        <dbReference type="ARBA" id="ARBA00022741"/>
    </source>
</evidence>
<evidence type="ECO:0000256" key="5">
    <source>
        <dbReference type="ARBA" id="ARBA00009985"/>
    </source>
</evidence>
<evidence type="ECO:0000256" key="10">
    <source>
        <dbReference type="ARBA" id="ARBA00022679"/>
    </source>
</evidence>
<name>A0A9Q1C9P7_HOLLE</name>
<dbReference type="Proteomes" id="UP001152320">
    <property type="component" value="Chromosome 6"/>
</dbReference>
<comment type="catalytic activity">
    <reaction evidence="21">
        <text>L-threonyl-[protein] + ATP = O-phospho-L-threonyl-[protein] + ADP + H(+)</text>
        <dbReference type="Rhea" id="RHEA:46608"/>
        <dbReference type="Rhea" id="RHEA-COMP:11060"/>
        <dbReference type="Rhea" id="RHEA-COMP:11605"/>
        <dbReference type="ChEBI" id="CHEBI:15378"/>
        <dbReference type="ChEBI" id="CHEBI:30013"/>
        <dbReference type="ChEBI" id="CHEBI:30616"/>
        <dbReference type="ChEBI" id="CHEBI:61977"/>
        <dbReference type="ChEBI" id="CHEBI:456216"/>
        <dbReference type="EC" id="2.7.11.1"/>
    </reaction>
</comment>
<evidence type="ECO:0000256" key="21">
    <source>
        <dbReference type="ARBA" id="ARBA00047899"/>
    </source>
</evidence>
<dbReference type="GO" id="GO:0006915">
    <property type="term" value="P:apoptotic process"/>
    <property type="evidence" value="ECO:0007669"/>
    <property type="project" value="UniProtKB-KW"/>
</dbReference>
<evidence type="ECO:0000256" key="20">
    <source>
        <dbReference type="ARBA" id="ARBA00023306"/>
    </source>
</evidence>
<keyword evidence="18" id="KW-0464">Manganese</keyword>
<organism evidence="27 28">
    <name type="scientific">Holothuria leucospilota</name>
    <name type="common">Black long sea cucumber</name>
    <name type="synonym">Mertensiothuria leucospilota</name>
    <dbReference type="NCBI Taxonomy" id="206669"/>
    <lineage>
        <taxon>Eukaryota</taxon>
        <taxon>Metazoa</taxon>
        <taxon>Echinodermata</taxon>
        <taxon>Eleutherozoa</taxon>
        <taxon>Echinozoa</taxon>
        <taxon>Holothuroidea</taxon>
        <taxon>Aspidochirotacea</taxon>
        <taxon>Aspidochirotida</taxon>
        <taxon>Holothuriidae</taxon>
        <taxon>Holothuria</taxon>
    </lineage>
</organism>
<protein>
    <recommendedName>
        <fullName evidence="23">Serine/threonine-protein kinase STK11</fullName>
        <ecNumber evidence="6">2.7.11.1</ecNumber>
    </recommendedName>
</protein>
<feature type="binding site" evidence="24">
    <location>
        <position position="113"/>
    </location>
    <ligand>
        <name>ATP</name>
        <dbReference type="ChEBI" id="CHEBI:30616"/>
    </ligand>
</feature>
<dbReference type="Gene3D" id="1.10.510.10">
    <property type="entry name" value="Transferase(Phosphotransferase) domain 1"/>
    <property type="match status" value="1"/>
</dbReference>
<dbReference type="SMART" id="SM00220">
    <property type="entry name" value="S_TKc"/>
    <property type="match status" value="1"/>
</dbReference>
<dbReference type="SUPFAM" id="SSF56112">
    <property type="entry name" value="Protein kinase-like (PK-like)"/>
    <property type="match status" value="1"/>
</dbReference>
<dbReference type="GO" id="GO:0005634">
    <property type="term" value="C:nucleus"/>
    <property type="evidence" value="ECO:0007669"/>
    <property type="project" value="UniProtKB-SubCell"/>
</dbReference>
<keyword evidence="15 27" id="KW-0418">Kinase</keyword>
<evidence type="ECO:0000256" key="17">
    <source>
        <dbReference type="ARBA" id="ARBA00022842"/>
    </source>
</evidence>
<dbReference type="GO" id="GO:0004674">
    <property type="term" value="F:protein serine/threonine kinase activity"/>
    <property type="evidence" value="ECO:0007669"/>
    <property type="project" value="UniProtKB-KW"/>
</dbReference>
<dbReference type="EMBL" id="JAIZAY010000006">
    <property type="protein sequence ID" value="KAJ8040689.1"/>
    <property type="molecule type" value="Genomic_DNA"/>
</dbReference>
<keyword evidence="8" id="KW-0723">Serine/threonine-protein kinase</keyword>
<evidence type="ECO:0000256" key="18">
    <source>
        <dbReference type="ARBA" id="ARBA00023211"/>
    </source>
</evidence>
<evidence type="ECO:0000259" key="26">
    <source>
        <dbReference type="PROSITE" id="PS50011"/>
    </source>
</evidence>
<dbReference type="Pfam" id="PF00069">
    <property type="entry name" value="Pkinase"/>
    <property type="match status" value="1"/>
</dbReference>
<evidence type="ECO:0000313" key="28">
    <source>
        <dbReference type="Proteomes" id="UP001152320"/>
    </source>
</evidence>
<evidence type="ECO:0000256" key="14">
    <source>
        <dbReference type="ARBA" id="ARBA00022763"/>
    </source>
</evidence>
<dbReference type="PROSITE" id="PS00107">
    <property type="entry name" value="PROTEIN_KINASE_ATP"/>
    <property type="match status" value="1"/>
</dbReference>
<dbReference type="InterPro" id="IPR039154">
    <property type="entry name" value="LKB1_c"/>
</dbReference>
<accession>A0A9Q1C9P7</accession>
<dbReference type="OrthoDB" id="68483at2759"/>
<gene>
    <name evidence="27" type="ORF">HOLleu_15054</name>
</gene>
<dbReference type="GO" id="GO:0005737">
    <property type="term" value="C:cytoplasm"/>
    <property type="evidence" value="ECO:0007669"/>
    <property type="project" value="UniProtKB-SubCell"/>
</dbReference>
<comment type="subcellular location">
    <subcellularLocation>
        <location evidence="4">Cytoplasm</location>
    </subcellularLocation>
    <subcellularLocation>
        <location evidence="3">Nucleus</location>
    </subcellularLocation>
</comment>
<evidence type="ECO:0000256" key="2">
    <source>
        <dbReference type="ARBA" id="ARBA00001946"/>
    </source>
</evidence>
<keyword evidence="28" id="KW-1185">Reference proteome</keyword>
<dbReference type="PANTHER" id="PTHR24346">
    <property type="entry name" value="MAP/MICROTUBULE AFFINITY-REGULATING KINASE"/>
    <property type="match status" value="1"/>
</dbReference>
<comment type="cofactor">
    <cofactor evidence="1">
        <name>Mn(2+)</name>
        <dbReference type="ChEBI" id="CHEBI:29035"/>
    </cofactor>
</comment>
<comment type="cofactor">
    <cofactor evidence="2">
        <name>Mg(2+)</name>
        <dbReference type="ChEBI" id="CHEBI:18420"/>
    </cofactor>
</comment>
<feature type="compositionally biased region" description="Acidic residues" evidence="25">
    <location>
        <begin position="384"/>
        <end position="400"/>
    </location>
</feature>
<keyword evidence="13 24" id="KW-0547">Nucleotide-binding</keyword>
<reference evidence="27" key="1">
    <citation type="submission" date="2021-10" db="EMBL/GenBank/DDBJ databases">
        <title>Tropical sea cucumber genome reveals ecological adaptation and Cuvierian tubules defense mechanism.</title>
        <authorList>
            <person name="Chen T."/>
        </authorList>
    </citation>
    <scope>NUCLEOTIDE SEQUENCE</scope>
    <source>
        <strain evidence="27">Nanhai2018</strain>
        <tissue evidence="27">Muscle</tissue>
    </source>
</reference>
<sequence>MVDVNMLDKVQKINPEQCLPVGVTSNTIISGSQPCPLFLEPDEFRCQFDFFYEEEGDGLFIHRVNSEDIIYSPRPRKAKLIGKYLMGECLGEGSYGKVKEVLDSETLCRRAVKILKQKRLKRIPNGEQNVQREIEILRRLRHPNVIQLVDVIHNEEKQKMYLVMEYCVGGLQEMLDTAPDKKFPEWQAHGYMCQLLDGLEYLHGQGTIHKDIKPSNLLLTTGGVLKISDFGVAERLDYFAKDDTCRTSQGSPAFQPPEIANGVESFSGYKVDVWSSGVTLFNITTGKFPFKGDNIYRLFENIGKGVFTVPRNVPSPLANLIQGMLQMDPNERFGVQEVKRHPWIKRKPPMVGREVPLPPLPDSSDELRSMTVIPYLDAMYNPMESDEDDERSEAGEEEQSEVNNYGNLSSFPVIDENEPLDVNQPNVQSSHLEVERPVFGLGDDLDRNRKSSRLRRLSPASCKQQ</sequence>
<dbReference type="GO" id="GO:0001558">
    <property type="term" value="P:regulation of cell growth"/>
    <property type="evidence" value="ECO:0007669"/>
    <property type="project" value="InterPro"/>
</dbReference>
<evidence type="ECO:0000256" key="7">
    <source>
        <dbReference type="ARBA" id="ARBA00022490"/>
    </source>
</evidence>
<dbReference type="GO" id="GO:0006974">
    <property type="term" value="P:DNA damage response"/>
    <property type="evidence" value="ECO:0007669"/>
    <property type="project" value="UniProtKB-KW"/>
</dbReference>
<evidence type="ECO:0000256" key="16">
    <source>
        <dbReference type="ARBA" id="ARBA00022840"/>
    </source>
</evidence>
<evidence type="ECO:0000256" key="25">
    <source>
        <dbReference type="SAM" id="MobiDB-lite"/>
    </source>
</evidence>
<keyword evidence="20" id="KW-0131">Cell cycle</keyword>
<keyword evidence="10" id="KW-0808">Transferase</keyword>
<dbReference type="GO" id="GO:0035556">
    <property type="term" value="P:intracellular signal transduction"/>
    <property type="evidence" value="ECO:0007669"/>
    <property type="project" value="TreeGrafter"/>
</dbReference>
<evidence type="ECO:0000256" key="8">
    <source>
        <dbReference type="ARBA" id="ARBA00022527"/>
    </source>
</evidence>
<dbReference type="Gene3D" id="3.30.200.20">
    <property type="entry name" value="Phosphorylase Kinase, domain 1"/>
    <property type="match status" value="1"/>
</dbReference>
<keyword evidence="12" id="KW-0479">Metal-binding</keyword>
<keyword evidence="17" id="KW-0460">Magnesium</keyword>
<dbReference type="GO" id="GO:0042593">
    <property type="term" value="P:glucose homeostasis"/>
    <property type="evidence" value="ECO:0007669"/>
    <property type="project" value="InterPro"/>
</dbReference>
<dbReference type="GO" id="GO:0005524">
    <property type="term" value="F:ATP binding"/>
    <property type="evidence" value="ECO:0007669"/>
    <property type="project" value="UniProtKB-UniRule"/>
</dbReference>
<dbReference type="AlphaFoldDB" id="A0A9Q1C9P7"/>
<keyword evidence="7" id="KW-0963">Cytoplasm</keyword>
<evidence type="ECO:0000313" key="27">
    <source>
        <dbReference type="EMBL" id="KAJ8040689.1"/>
    </source>
</evidence>
<evidence type="ECO:0000256" key="23">
    <source>
        <dbReference type="ARBA" id="ARBA00068788"/>
    </source>
</evidence>
<keyword evidence="11" id="KW-0053">Apoptosis</keyword>
<proteinExistence type="inferred from homology"/>
<evidence type="ECO:0000256" key="11">
    <source>
        <dbReference type="ARBA" id="ARBA00022703"/>
    </source>
</evidence>
<evidence type="ECO:0000256" key="1">
    <source>
        <dbReference type="ARBA" id="ARBA00001936"/>
    </source>
</evidence>
<comment type="caution">
    <text evidence="27">The sequence shown here is derived from an EMBL/GenBank/DDBJ whole genome shotgun (WGS) entry which is preliminary data.</text>
</comment>
<keyword evidence="16 24" id="KW-0067">ATP-binding</keyword>
<feature type="region of interest" description="Disordered" evidence="25">
    <location>
        <begin position="382"/>
        <end position="465"/>
    </location>
</feature>
<dbReference type="CDD" id="cd14119">
    <property type="entry name" value="STKc_LKB1"/>
    <property type="match status" value="1"/>
</dbReference>
<comment type="similarity">
    <text evidence="5">Belongs to the protein kinase superfamily. CAMK Ser/Thr protein kinase family. LKB1 subfamily.</text>
</comment>
<evidence type="ECO:0000256" key="4">
    <source>
        <dbReference type="ARBA" id="ARBA00004496"/>
    </source>
</evidence>
<dbReference type="InterPro" id="IPR011009">
    <property type="entry name" value="Kinase-like_dom_sf"/>
</dbReference>
<dbReference type="GO" id="GO:0030295">
    <property type="term" value="F:protein kinase activator activity"/>
    <property type="evidence" value="ECO:0007669"/>
    <property type="project" value="InterPro"/>
</dbReference>
<dbReference type="FunFam" id="1.10.510.10:FF:000245">
    <property type="entry name" value="serine/threonine-protein kinase STK11"/>
    <property type="match status" value="1"/>
</dbReference>
<dbReference type="PANTHER" id="PTHR24346:SF94">
    <property type="entry name" value="NON-SPECIFIC SERINE_THREONINE PROTEIN KINASE"/>
    <property type="match status" value="1"/>
</dbReference>
<evidence type="ECO:0000256" key="22">
    <source>
        <dbReference type="ARBA" id="ARBA00048679"/>
    </source>
</evidence>
<comment type="catalytic activity">
    <reaction evidence="22">
        <text>L-seryl-[protein] + ATP = O-phospho-L-seryl-[protein] + ADP + H(+)</text>
        <dbReference type="Rhea" id="RHEA:17989"/>
        <dbReference type="Rhea" id="RHEA-COMP:9863"/>
        <dbReference type="Rhea" id="RHEA-COMP:11604"/>
        <dbReference type="ChEBI" id="CHEBI:15378"/>
        <dbReference type="ChEBI" id="CHEBI:29999"/>
        <dbReference type="ChEBI" id="CHEBI:30616"/>
        <dbReference type="ChEBI" id="CHEBI:83421"/>
        <dbReference type="ChEBI" id="CHEBI:456216"/>
        <dbReference type="EC" id="2.7.11.1"/>
    </reaction>
</comment>
<keyword evidence="19" id="KW-0539">Nucleus</keyword>
<evidence type="ECO:0000256" key="12">
    <source>
        <dbReference type="ARBA" id="ARBA00022723"/>
    </source>
</evidence>
<evidence type="ECO:0000256" key="19">
    <source>
        <dbReference type="ARBA" id="ARBA00023242"/>
    </source>
</evidence>
<evidence type="ECO:0000256" key="24">
    <source>
        <dbReference type="PROSITE-ProRule" id="PRU10141"/>
    </source>
</evidence>
<dbReference type="InterPro" id="IPR000719">
    <property type="entry name" value="Prot_kinase_dom"/>
</dbReference>
<evidence type="ECO:0000256" key="15">
    <source>
        <dbReference type="ARBA" id="ARBA00022777"/>
    </source>
</evidence>
<evidence type="ECO:0000256" key="9">
    <source>
        <dbReference type="ARBA" id="ARBA00022553"/>
    </source>
</evidence>
<evidence type="ECO:0000256" key="3">
    <source>
        <dbReference type="ARBA" id="ARBA00004123"/>
    </source>
</evidence>
<keyword evidence="14" id="KW-0227">DNA damage</keyword>
<dbReference type="FunFam" id="3.30.200.20:FF:000235">
    <property type="entry name" value="serine/threonine-protein kinase STK11"/>
    <property type="match status" value="1"/>
</dbReference>
<keyword evidence="9" id="KW-0597">Phosphoprotein</keyword>
<feature type="domain" description="Protein kinase" evidence="26">
    <location>
        <begin position="84"/>
        <end position="344"/>
    </location>
</feature>
<evidence type="ECO:0000256" key="6">
    <source>
        <dbReference type="ARBA" id="ARBA00012513"/>
    </source>
</evidence>
<dbReference type="GO" id="GO:0030010">
    <property type="term" value="P:establishment of cell polarity"/>
    <property type="evidence" value="ECO:0007669"/>
    <property type="project" value="InterPro"/>
</dbReference>
<dbReference type="PROSITE" id="PS50011">
    <property type="entry name" value="PROTEIN_KINASE_DOM"/>
    <property type="match status" value="1"/>
</dbReference>
<dbReference type="InterPro" id="IPR017441">
    <property type="entry name" value="Protein_kinase_ATP_BS"/>
</dbReference>
<dbReference type="GO" id="GO:0046872">
    <property type="term" value="F:metal ion binding"/>
    <property type="evidence" value="ECO:0007669"/>
    <property type="project" value="UniProtKB-KW"/>
</dbReference>